<dbReference type="Gene3D" id="3.20.20.80">
    <property type="entry name" value="Glycosidases"/>
    <property type="match status" value="1"/>
</dbReference>
<dbReference type="InterPro" id="IPR000805">
    <property type="entry name" value="Glyco_hydro_26"/>
</dbReference>
<evidence type="ECO:0000313" key="7">
    <source>
        <dbReference type="EMBL" id="SNS26723.1"/>
    </source>
</evidence>
<keyword evidence="3 4" id="KW-0326">Glycosidase</keyword>
<reference evidence="7 8" key="1">
    <citation type="submission" date="2017-06" db="EMBL/GenBank/DDBJ databases">
        <authorList>
            <person name="Kim H.J."/>
            <person name="Triplett B.A."/>
        </authorList>
    </citation>
    <scope>NUCLEOTIDE SEQUENCE [LARGE SCALE GENOMIC DNA]</scope>
    <source>
        <strain evidence="7 8">DSM 13116</strain>
    </source>
</reference>
<dbReference type="OrthoDB" id="9816550at2"/>
<feature type="signal peptide" evidence="5">
    <location>
        <begin position="1"/>
        <end position="21"/>
    </location>
</feature>
<dbReference type="RefSeq" id="WP_089275584.1">
    <property type="nucleotide sequence ID" value="NZ_FZOC01000011.1"/>
</dbReference>
<dbReference type="InterPro" id="IPR017853">
    <property type="entry name" value="GH"/>
</dbReference>
<sequence length="338" mass="36383">MRRALSTVLAALLLASMGACGASPKNATTFGVALDGFPVTPAMITAAKSSTGLPVRLVLFYAQWPADPTGAWESHTSSLETIRAAGAVPCLTWEPMSIGEGGREQTIPAARILGGEYDGYITAVAQELKAFGAPVLLRLAHEMNLERYHWGTDKSGYGPQSPMLYKGLFRRVADIFRAEGADNVLFVFCPNVDSLPAAPWNTAAAYYPGDDLVDVLGMDGYNWGTSHSKAVHGYDSSFRSFRDIFGPLFNALRQLAPAKPVMVFETASASAGGDKAAWVAEAFGAAAEWGLAAVTWFEVDKELDWPLRKNVPRDPAPLARPFLSDDPAWLKTLSGRRP</sequence>
<evidence type="ECO:0000256" key="4">
    <source>
        <dbReference type="PROSITE-ProRule" id="PRU01100"/>
    </source>
</evidence>
<dbReference type="Pfam" id="PF02156">
    <property type="entry name" value="Glyco_hydro_26"/>
    <property type="match status" value="1"/>
</dbReference>
<dbReference type="PROSITE" id="PS51764">
    <property type="entry name" value="GH26"/>
    <property type="match status" value="1"/>
</dbReference>
<feature type="active site" description="Nucleophile" evidence="4">
    <location>
        <position position="265"/>
    </location>
</feature>
<dbReference type="GO" id="GO:0006080">
    <property type="term" value="P:substituted mannan metabolic process"/>
    <property type="evidence" value="ECO:0007669"/>
    <property type="project" value="InterPro"/>
</dbReference>
<evidence type="ECO:0000259" key="6">
    <source>
        <dbReference type="PROSITE" id="PS51764"/>
    </source>
</evidence>
<proteinExistence type="inferred from homology"/>
<dbReference type="SUPFAM" id="SSF51445">
    <property type="entry name" value="(Trans)glycosidases"/>
    <property type="match status" value="1"/>
</dbReference>
<keyword evidence="2 4" id="KW-0378">Hydrolase</keyword>
<accession>A0A239D542</accession>
<dbReference type="EMBL" id="FZOC01000011">
    <property type="protein sequence ID" value="SNS26723.1"/>
    <property type="molecule type" value="Genomic_DNA"/>
</dbReference>
<gene>
    <name evidence="7" type="ORF">SAMN04488503_0086</name>
</gene>
<dbReference type="PANTHER" id="PTHR40079">
    <property type="entry name" value="MANNAN ENDO-1,4-BETA-MANNOSIDASE E-RELATED"/>
    <property type="match status" value="1"/>
</dbReference>
<evidence type="ECO:0000256" key="5">
    <source>
        <dbReference type="SAM" id="SignalP"/>
    </source>
</evidence>
<evidence type="ECO:0000256" key="2">
    <source>
        <dbReference type="ARBA" id="ARBA00022801"/>
    </source>
</evidence>
<organism evidence="7 8">
    <name type="scientific">Humidesulfovibrio mexicanus</name>
    <dbReference type="NCBI Taxonomy" id="147047"/>
    <lineage>
        <taxon>Bacteria</taxon>
        <taxon>Pseudomonadati</taxon>
        <taxon>Thermodesulfobacteriota</taxon>
        <taxon>Desulfovibrionia</taxon>
        <taxon>Desulfovibrionales</taxon>
        <taxon>Desulfovibrionaceae</taxon>
        <taxon>Humidesulfovibrio</taxon>
    </lineage>
</organism>
<dbReference type="GO" id="GO:0016985">
    <property type="term" value="F:mannan endo-1,4-beta-mannosidase activity"/>
    <property type="evidence" value="ECO:0007669"/>
    <property type="project" value="InterPro"/>
</dbReference>
<protein>
    <submittedName>
        <fullName evidence="7">Glycosyl hydrolase family 26</fullName>
    </submittedName>
</protein>
<keyword evidence="8" id="KW-1185">Reference proteome</keyword>
<evidence type="ECO:0000313" key="8">
    <source>
        <dbReference type="Proteomes" id="UP000198324"/>
    </source>
</evidence>
<comment type="similarity">
    <text evidence="1 4">Belongs to the glycosyl hydrolase 26 family.</text>
</comment>
<name>A0A239D542_9BACT</name>
<dbReference type="AlphaFoldDB" id="A0A239D542"/>
<feature type="active site" description="Proton donor" evidence="4">
    <location>
        <position position="142"/>
    </location>
</feature>
<dbReference type="PANTHER" id="PTHR40079:SF4">
    <property type="entry name" value="GH26 DOMAIN-CONTAINING PROTEIN-RELATED"/>
    <property type="match status" value="1"/>
</dbReference>
<dbReference type="InterPro" id="IPR022790">
    <property type="entry name" value="GH26_dom"/>
</dbReference>
<evidence type="ECO:0000256" key="3">
    <source>
        <dbReference type="ARBA" id="ARBA00023295"/>
    </source>
</evidence>
<dbReference type="PROSITE" id="PS51257">
    <property type="entry name" value="PROKAR_LIPOPROTEIN"/>
    <property type="match status" value="1"/>
</dbReference>
<evidence type="ECO:0000256" key="1">
    <source>
        <dbReference type="ARBA" id="ARBA00007754"/>
    </source>
</evidence>
<dbReference type="Proteomes" id="UP000198324">
    <property type="component" value="Unassembled WGS sequence"/>
</dbReference>
<feature type="domain" description="GH26" evidence="6">
    <location>
        <begin position="8"/>
        <end position="321"/>
    </location>
</feature>
<feature type="chain" id="PRO_5012105022" evidence="5">
    <location>
        <begin position="22"/>
        <end position="338"/>
    </location>
</feature>
<keyword evidence="5" id="KW-0732">Signal</keyword>